<keyword evidence="4" id="KW-1185">Reference proteome</keyword>
<keyword evidence="2" id="KW-0812">Transmembrane</keyword>
<dbReference type="AlphaFoldDB" id="A0A395RP39"/>
<feature type="transmembrane region" description="Helical" evidence="2">
    <location>
        <begin position="142"/>
        <end position="164"/>
    </location>
</feature>
<reference evidence="3 4" key="1">
    <citation type="journal article" date="2018" name="PLoS Pathog.">
        <title>Evolution of structural diversity of trichothecenes, a family of toxins produced by plant pathogenic and entomopathogenic fungi.</title>
        <authorList>
            <person name="Proctor R.H."/>
            <person name="McCormick S.P."/>
            <person name="Kim H.S."/>
            <person name="Cardoza R.E."/>
            <person name="Stanley A.M."/>
            <person name="Lindo L."/>
            <person name="Kelly A."/>
            <person name="Brown D.W."/>
            <person name="Lee T."/>
            <person name="Vaughan M.M."/>
            <person name="Alexander N.J."/>
            <person name="Busman M."/>
            <person name="Gutierrez S."/>
        </authorList>
    </citation>
    <scope>NUCLEOTIDE SEQUENCE [LARGE SCALE GENOMIC DNA]</scope>
    <source>
        <strain evidence="3 4">NRRL 20695</strain>
    </source>
</reference>
<sequence>MQRPGTKTSPVAGWTRAVILFLLLLFSTTSFLTLVLTAIAARKYPQTLNDVIVRNPLFFIDTTRLPYIFLAFISALSWLVSLLAILFLTSKINPQNTRFARYVFKIAVVLTAILLVIFYFSWVATSLTFIFPFAAKWHCGSAAVVVAHINLFLAITLTLVAAVFDIPKDSKPDGPNTPMGPGSRTSSQAQ</sequence>
<evidence type="ECO:0000256" key="1">
    <source>
        <dbReference type="SAM" id="MobiDB-lite"/>
    </source>
</evidence>
<dbReference type="EMBL" id="PXOG01000309">
    <property type="protein sequence ID" value="RGP61529.1"/>
    <property type="molecule type" value="Genomic_DNA"/>
</dbReference>
<keyword evidence="2" id="KW-0472">Membrane</keyword>
<dbReference type="OrthoDB" id="5092327at2759"/>
<accession>A0A395RP39</accession>
<feature type="transmembrane region" description="Helical" evidence="2">
    <location>
        <begin position="102"/>
        <end position="122"/>
    </location>
</feature>
<gene>
    <name evidence="3" type="ORF">FLONG3_10472</name>
</gene>
<proteinExistence type="predicted"/>
<feature type="transmembrane region" description="Helical" evidence="2">
    <location>
        <begin position="65"/>
        <end position="90"/>
    </location>
</feature>
<keyword evidence="2" id="KW-1133">Transmembrane helix</keyword>
<protein>
    <submittedName>
        <fullName evidence="3">Uncharacterized protein</fullName>
    </submittedName>
</protein>
<dbReference type="Proteomes" id="UP000266234">
    <property type="component" value="Unassembled WGS sequence"/>
</dbReference>
<evidence type="ECO:0000313" key="4">
    <source>
        <dbReference type="Proteomes" id="UP000266234"/>
    </source>
</evidence>
<feature type="region of interest" description="Disordered" evidence="1">
    <location>
        <begin position="169"/>
        <end position="190"/>
    </location>
</feature>
<organism evidence="3 4">
    <name type="scientific">Fusarium longipes</name>
    <dbReference type="NCBI Taxonomy" id="694270"/>
    <lineage>
        <taxon>Eukaryota</taxon>
        <taxon>Fungi</taxon>
        <taxon>Dikarya</taxon>
        <taxon>Ascomycota</taxon>
        <taxon>Pezizomycotina</taxon>
        <taxon>Sordariomycetes</taxon>
        <taxon>Hypocreomycetidae</taxon>
        <taxon>Hypocreales</taxon>
        <taxon>Nectriaceae</taxon>
        <taxon>Fusarium</taxon>
    </lineage>
</organism>
<name>A0A395RP39_9HYPO</name>
<evidence type="ECO:0000256" key="2">
    <source>
        <dbReference type="SAM" id="Phobius"/>
    </source>
</evidence>
<comment type="caution">
    <text evidence="3">The sequence shown here is derived from an EMBL/GenBank/DDBJ whole genome shotgun (WGS) entry which is preliminary data.</text>
</comment>
<evidence type="ECO:0000313" key="3">
    <source>
        <dbReference type="EMBL" id="RGP61529.1"/>
    </source>
</evidence>